<gene>
    <name evidence="2" type="ORF">DYH56_00910</name>
</gene>
<name>A0ABX9KLE5_9FUSO</name>
<comment type="caution">
    <text evidence="2">The sequence shown here is derived from an EMBL/GenBank/DDBJ whole genome shotgun (WGS) entry which is preliminary data.</text>
</comment>
<evidence type="ECO:0000313" key="2">
    <source>
        <dbReference type="EMBL" id="REI43246.1"/>
    </source>
</evidence>
<accession>A0ABX9KLE5</accession>
<keyword evidence="1" id="KW-0732">Signal</keyword>
<evidence type="ECO:0008006" key="4">
    <source>
        <dbReference type="Google" id="ProtNLM"/>
    </source>
</evidence>
<reference evidence="2 3" key="1">
    <citation type="submission" date="2018-08" db="EMBL/GenBank/DDBJ databases">
        <title>Draft genome sequence of Psychrilyobacter sp. strain SD5 isolated from Black Sea water.</title>
        <authorList>
            <person name="Yadav S."/>
            <person name="Villanueva L."/>
            <person name="Damste J.S.S."/>
        </authorList>
    </citation>
    <scope>NUCLEOTIDE SEQUENCE [LARGE SCALE GENOMIC DNA]</scope>
    <source>
        <strain evidence="2 3">SD5</strain>
    </source>
</reference>
<evidence type="ECO:0000313" key="3">
    <source>
        <dbReference type="Proteomes" id="UP000263486"/>
    </source>
</evidence>
<protein>
    <recommendedName>
        <fullName evidence="4">Lipoprotein</fullName>
    </recommendedName>
</protein>
<dbReference type="EMBL" id="QUAJ01000001">
    <property type="protein sequence ID" value="REI43246.1"/>
    <property type="molecule type" value="Genomic_DNA"/>
</dbReference>
<dbReference type="RefSeq" id="WP_114640965.1">
    <property type="nucleotide sequence ID" value="NZ_JAACIO010000001.1"/>
</dbReference>
<sequence length="188" mass="22280">MNFFKKMLLLTLLLSFMGCSKNAYVRTIEKGYSKSKEDPSVYIKDSEESIYTKKKMKYSVYENQHFLVLKEDKKTREKTLYLALKYRGDEWIYMNALDLISHETYHMNFMARKLNTAFWRDKSNLVDSVEEYIAFALKPQEIDAMKKMAESNHGEIKYYSEVDDRSVTTAITAEEIQNMKEILDLYSK</sequence>
<feature type="signal peptide" evidence="1">
    <location>
        <begin position="1"/>
        <end position="23"/>
    </location>
</feature>
<evidence type="ECO:0000256" key="1">
    <source>
        <dbReference type="SAM" id="SignalP"/>
    </source>
</evidence>
<dbReference type="Proteomes" id="UP000263486">
    <property type="component" value="Unassembled WGS sequence"/>
</dbReference>
<organism evidence="2 3">
    <name type="scientific">Psychrilyobacter piezotolerans</name>
    <dbReference type="NCBI Taxonomy" id="2293438"/>
    <lineage>
        <taxon>Bacteria</taxon>
        <taxon>Fusobacteriati</taxon>
        <taxon>Fusobacteriota</taxon>
        <taxon>Fusobacteriia</taxon>
        <taxon>Fusobacteriales</taxon>
        <taxon>Fusobacteriaceae</taxon>
        <taxon>Psychrilyobacter</taxon>
    </lineage>
</organism>
<dbReference type="PROSITE" id="PS51257">
    <property type="entry name" value="PROKAR_LIPOPROTEIN"/>
    <property type="match status" value="1"/>
</dbReference>
<keyword evidence="3" id="KW-1185">Reference proteome</keyword>
<feature type="chain" id="PRO_5046052507" description="Lipoprotein" evidence="1">
    <location>
        <begin position="24"/>
        <end position="188"/>
    </location>
</feature>
<proteinExistence type="predicted"/>